<dbReference type="SUPFAM" id="SSF50129">
    <property type="entry name" value="GroES-like"/>
    <property type="match status" value="2"/>
</dbReference>
<dbReference type="GO" id="GO:0008270">
    <property type="term" value="F:zinc ion binding"/>
    <property type="evidence" value="ECO:0007669"/>
    <property type="project" value="InterPro"/>
</dbReference>
<dbReference type="InterPro" id="IPR036291">
    <property type="entry name" value="NAD(P)-bd_dom_sf"/>
</dbReference>
<dbReference type="SUPFAM" id="SSF51735">
    <property type="entry name" value="NAD(P)-binding Rossmann-fold domains"/>
    <property type="match status" value="1"/>
</dbReference>
<dbReference type="InterPro" id="IPR011032">
    <property type="entry name" value="GroES-like_sf"/>
</dbReference>
<evidence type="ECO:0000256" key="5">
    <source>
        <dbReference type="ARBA" id="ARBA00023002"/>
    </source>
</evidence>
<dbReference type="Gene3D" id="3.90.180.10">
    <property type="entry name" value="Medium-chain alcohol dehydrogenases, catalytic domain"/>
    <property type="match status" value="1"/>
</dbReference>
<gene>
    <name evidence="9" type="ORF">CLV37_1235</name>
</gene>
<dbReference type="GO" id="GO:0051903">
    <property type="term" value="F:S-(hydroxymethyl)glutathione dehydrogenase [NAD(P)+] activity"/>
    <property type="evidence" value="ECO:0007669"/>
    <property type="project" value="TreeGrafter"/>
</dbReference>
<evidence type="ECO:0000313" key="10">
    <source>
        <dbReference type="Proteomes" id="UP000238083"/>
    </source>
</evidence>
<reference evidence="9 10" key="1">
    <citation type="submission" date="2018-03" db="EMBL/GenBank/DDBJ databases">
        <title>Genomic Encyclopedia of Archaeal and Bacterial Type Strains, Phase II (KMG-II): from individual species to whole genera.</title>
        <authorList>
            <person name="Goeker M."/>
        </authorList>
    </citation>
    <scope>NUCLEOTIDE SEQUENCE [LARGE SCALE GENOMIC DNA]</scope>
    <source>
        <strain evidence="9 10">DSM 19711</strain>
    </source>
</reference>
<keyword evidence="10" id="KW-1185">Reference proteome</keyword>
<comment type="similarity">
    <text evidence="2 7">Belongs to the zinc-containing alcohol dehydrogenase family.</text>
</comment>
<proteinExistence type="inferred from homology"/>
<dbReference type="PANTHER" id="PTHR43880">
    <property type="entry name" value="ALCOHOL DEHYDROGENASE"/>
    <property type="match status" value="1"/>
</dbReference>
<dbReference type="InterPro" id="IPR002328">
    <property type="entry name" value="ADH_Zn_CS"/>
</dbReference>
<dbReference type="InterPro" id="IPR013154">
    <property type="entry name" value="ADH-like_N"/>
</dbReference>
<keyword evidence="4 7" id="KW-0862">Zinc</keyword>
<dbReference type="RefSeq" id="WP_106215566.1">
    <property type="nucleotide sequence ID" value="NZ_PVZF01000023.1"/>
</dbReference>
<evidence type="ECO:0000313" key="9">
    <source>
        <dbReference type="EMBL" id="PRY08826.1"/>
    </source>
</evidence>
<dbReference type="PANTHER" id="PTHR43880:SF12">
    <property type="entry name" value="ALCOHOL DEHYDROGENASE CLASS-3"/>
    <property type="match status" value="1"/>
</dbReference>
<accession>A0A2T0QUT4</accession>
<dbReference type="GO" id="GO:0005829">
    <property type="term" value="C:cytosol"/>
    <property type="evidence" value="ECO:0007669"/>
    <property type="project" value="TreeGrafter"/>
</dbReference>
<protein>
    <submittedName>
        <fullName evidence="9">S-(Hydroxymethyl)glutathione dehydrogenase/alcohol dehydrogenase</fullName>
    </submittedName>
</protein>
<dbReference type="Proteomes" id="UP000238083">
    <property type="component" value="Unassembled WGS sequence"/>
</dbReference>
<dbReference type="PROSITE" id="PS00059">
    <property type="entry name" value="ADH_ZINC"/>
    <property type="match status" value="1"/>
</dbReference>
<feature type="domain" description="Enoyl reductase (ER)" evidence="8">
    <location>
        <begin position="10"/>
        <end position="357"/>
    </location>
</feature>
<comment type="caution">
    <text evidence="9">The sequence shown here is derived from an EMBL/GenBank/DDBJ whole genome shotgun (WGS) entry which is preliminary data.</text>
</comment>
<dbReference type="SMART" id="SM00829">
    <property type="entry name" value="PKS_ER"/>
    <property type="match status" value="1"/>
</dbReference>
<sequence length="362" mass="38038">MRAAVLVEPGRLDLQDVVLDEPGPREVEIRTAAVGLCHSDLHYIDGTFSTSLPEILGHEAAGVVTRVGSEVESVRIGDHVVTCLTIFCGHCRYCTDGHLSICANRSALRKRPRPVATTPDGTAIGTMSGIGGFAERMVVHENGVVAVPAGVPLDRACLVGCSVLTGVGATTRSVRIPLGADVLVVGCGGVGMAAVQGARLGGAGRVIAVDISPAKLDAAKEFGATHVINAAHQDVLQAVRELTGAGVDFAFEAIGRRETVEQAVACLGPGGTATVLGMIPDDQPVRIPATDLLFNEKKLQGSFIGSNQFRTDVPRLLELYAQGRLKLDEMISMRLPMDHINEGFDALRRGEVTRAVVEVSQA</sequence>
<evidence type="ECO:0000256" key="7">
    <source>
        <dbReference type="RuleBase" id="RU361277"/>
    </source>
</evidence>
<name>A0A2T0QUT4_9ACTN</name>
<dbReference type="AlphaFoldDB" id="A0A2T0QUT4"/>
<dbReference type="FunFam" id="3.40.50.720:FF:000003">
    <property type="entry name" value="S-(hydroxymethyl)glutathione dehydrogenase"/>
    <property type="match status" value="1"/>
</dbReference>
<evidence type="ECO:0000256" key="2">
    <source>
        <dbReference type="ARBA" id="ARBA00008072"/>
    </source>
</evidence>
<evidence type="ECO:0000259" key="8">
    <source>
        <dbReference type="SMART" id="SM00829"/>
    </source>
</evidence>
<dbReference type="Pfam" id="PF08240">
    <property type="entry name" value="ADH_N"/>
    <property type="match status" value="1"/>
</dbReference>
<organism evidence="9 10">
    <name type="scientific">Kineococcus rhizosphaerae</name>
    <dbReference type="NCBI Taxonomy" id="559628"/>
    <lineage>
        <taxon>Bacteria</taxon>
        <taxon>Bacillati</taxon>
        <taxon>Actinomycetota</taxon>
        <taxon>Actinomycetes</taxon>
        <taxon>Kineosporiales</taxon>
        <taxon>Kineosporiaceae</taxon>
        <taxon>Kineococcus</taxon>
    </lineage>
</organism>
<dbReference type="InterPro" id="IPR020843">
    <property type="entry name" value="ER"/>
</dbReference>
<keyword evidence="6" id="KW-0520">NAD</keyword>
<dbReference type="CDD" id="cd08279">
    <property type="entry name" value="Zn_ADH_class_III"/>
    <property type="match status" value="1"/>
</dbReference>
<keyword evidence="3 7" id="KW-0479">Metal-binding</keyword>
<keyword evidence="5" id="KW-0560">Oxidoreductase</keyword>
<evidence type="ECO:0000256" key="4">
    <source>
        <dbReference type="ARBA" id="ARBA00022833"/>
    </source>
</evidence>
<dbReference type="OrthoDB" id="334894at2"/>
<evidence type="ECO:0000256" key="3">
    <source>
        <dbReference type="ARBA" id="ARBA00022723"/>
    </source>
</evidence>
<dbReference type="InterPro" id="IPR013149">
    <property type="entry name" value="ADH-like_C"/>
</dbReference>
<dbReference type="Gene3D" id="3.40.50.720">
    <property type="entry name" value="NAD(P)-binding Rossmann-like Domain"/>
    <property type="match status" value="1"/>
</dbReference>
<dbReference type="EMBL" id="PVZF01000023">
    <property type="protein sequence ID" value="PRY08826.1"/>
    <property type="molecule type" value="Genomic_DNA"/>
</dbReference>
<dbReference type="GO" id="GO:0046294">
    <property type="term" value="P:formaldehyde catabolic process"/>
    <property type="evidence" value="ECO:0007669"/>
    <property type="project" value="TreeGrafter"/>
</dbReference>
<evidence type="ECO:0000256" key="6">
    <source>
        <dbReference type="ARBA" id="ARBA00023027"/>
    </source>
</evidence>
<dbReference type="Pfam" id="PF00107">
    <property type="entry name" value="ADH_zinc_N"/>
    <property type="match status" value="1"/>
</dbReference>
<evidence type="ECO:0000256" key="1">
    <source>
        <dbReference type="ARBA" id="ARBA00001947"/>
    </source>
</evidence>
<comment type="cofactor">
    <cofactor evidence="1 7">
        <name>Zn(2+)</name>
        <dbReference type="ChEBI" id="CHEBI:29105"/>
    </cofactor>
</comment>